<dbReference type="PANTHER" id="PTHR31623:SF110">
    <property type="entry name" value="VINORINE SYNTHASE-LIKE"/>
    <property type="match status" value="1"/>
</dbReference>
<sequence length="308" mass="33767">MSSVSMELDIQAEVVSTETVKPSSPTPSTLGTWKLSLLDQLSPPVHIPTILYYATSVTLGNPHSLLPPCWKDQRSLKLRTRFVFDAAAISALKAKARSQLVPKPSAVVAVLSFIWKCAMAASGKPTKQSVLACAVNLRPRMVPPLSVYCVGNMAWQAMATSMLSDEDEREKQLSNLVCMLTAAIAKVDRDHAQGLQGVTRFRKVSSFWEEMERTYSSESLEGPVTTYVASSWCKLGFNEVDFGWGKPLWVSHSGGKFLPLVPNIILMDSGRGGDQIEAWVALGEHEMHILEHDAEFTSFATLNPSIIA</sequence>
<protein>
    <recommendedName>
        <fullName evidence="6">BAHD acyltransferase</fullName>
    </recommendedName>
</protein>
<evidence type="ECO:0000313" key="5">
    <source>
        <dbReference type="Proteomes" id="UP001188597"/>
    </source>
</evidence>
<dbReference type="PANTHER" id="PTHR31623">
    <property type="entry name" value="F21J9.9"/>
    <property type="match status" value="1"/>
</dbReference>
<reference evidence="4" key="1">
    <citation type="submission" date="2022-12" db="EMBL/GenBank/DDBJ databases">
        <title>Draft genome assemblies for two species of Escallonia (Escalloniales).</title>
        <authorList>
            <person name="Chanderbali A."/>
            <person name="Dervinis C."/>
            <person name="Anghel I."/>
            <person name="Soltis D."/>
            <person name="Soltis P."/>
            <person name="Zapata F."/>
        </authorList>
    </citation>
    <scope>NUCLEOTIDE SEQUENCE</scope>
    <source>
        <strain evidence="4">UCBG64.0493</strain>
        <tissue evidence="4">Leaf</tissue>
    </source>
</reference>
<dbReference type="Proteomes" id="UP001188597">
    <property type="component" value="Unassembled WGS sequence"/>
</dbReference>
<evidence type="ECO:0008006" key="6">
    <source>
        <dbReference type="Google" id="ProtNLM"/>
    </source>
</evidence>
<keyword evidence="5" id="KW-1185">Reference proteome</keyword>
<accession>A0AA88UZ49</accession>
<dbReference type="EMBL" id="JAVXUP010003719">
    <property type="protein sequence ID" value="KAK2998298.1"/>
    <property type="molecule type" value="Genomic_DNA"/>
</dbReference>
<evidence type="ECO:0000313" key="4">
    <source>
        <dbReference type="EMBL" id="KAK2998298.1"/>
    </source>
</evidence>
<organism evidence="4 5">
    <name type="scientific">Escallonia herrerae</name>
    <dbReference type="NCBI Taxonomy" id="1293975"/>
    <lineage>
        <taxon>Eukaryota</taxon>
        <taxon>Viridiplantae</taxon>
        <taxon>Streptophyta</taxon>
        <taxon>Embryophyta</taxon>
        <taxon>Tracheophyta</taxon>
        <taxon>Spermatophyta</taxon>
        <taxon>Magnoliopsida</taxon>
        <taxon>eudicotyledons</taxon>
        <taxon>Gunneridae</taxon>
        <taxon>Pentapetalae</taxon>
        <taxon>asterids</taxon>
        <taxon>campanulids</taxon>
        <taxon>Escalloniales</taxon>
        <taxon>Escalloniaceae</taxon>
        <taxon>Escallonia</taxon>
    </lineage>
</organism>
<name>A0AA88UZ49_9ASTE</name>
<proteinExistence type="inferred from homology"/>
<comment type="similarity">
    <text evidence="1">Belongs to the plant acyltransferase family.</text>
</comment>
<dbReference type="InterPro" id="IPR023213">
    <property type="entry name" value="CAT-like_dom_sf"/>
</dbReference>
<comment type="caution">
    <text evidence="4">The sequence shown here is derived from an EMBL/GenBank/DDBJ whole genome shotgun (WGS) entry which is preliminary data.</text>
</comment>
<evidence type="ECO:0000256" key="1">
    <source>
        <dbReference type="ARBA" id="ARBA00009861"/>
    </source>
</evidence>
<dbReference type="Pfam" id="PF02458">
    <property type="entry name" value="Transferase"/>
    <property type="match status" value="2"/>
</dbReference>
<keyword evidence="2" id="KW-0808">Transferase</keyword>
<dbReference type="AlphaFoldDB" id="A0AA88UZ49"/>
<keyword evidence="3" id="KW-0012">Acyltransferase</keyword>
<gene>
    <name evidence="4" type="ORF">RJ639_023339</name>
</gene>
<dbReference type="Gene3D" id="3.30.559.10">
    <property type="entry name" value="Chloramphenicol acetyltransferase-like domain"/>
    <property type="match status" value="2"/>
</dbReference>
<evidence type="ECO:0000256" key="2">
    <source>
        <dbReference type="ARBA" id="ARBA00022679"/>
    </source>
</evidence>
<dbReference type="GO" id="GO:0016746">
    <property type="term" value="F:acyltransferase activity"/>
    <property type="evidence" value="ECO:0007669"/>
    <property type="project" value="UniProtKB-KW"/>
</dbReference>
<evidence type="ECO:0000256" key="3">
    <source>
        <dbReference type="ARBA" id="ARBA00023315"/>
    </source>
</evidence>